<feature type="domain" description="4'-phosphopantetheinyl transferase" evidence="2">
    <location>
        <begin position="107"/>
        <end position="176"/>
    </location>
</feature>
<evidence type="ECO:0000313" key="3">
    <source>
        <dbReference type="EMBL" id="QJC56530.1"/>
    </source>
</evidence>
<dbReference type="EMBL" id="CP051461">
    <property type="protein sequence ID" value="QJC56530.1"/>
    <property type="molecule type" value="Genomic_DNA"/>
</dbReference>
<sequence>MLVERLTVHSWPLSIAQIEAVKPDLDLLVISLAVPKSAKREVARIELRAAVTAFLAALYKLAPSAISIASIAGQPLHVSMPAPLPKLFLSFSHQPGLSIAVLDWSAPVGVDLMQVPQDFDWHTLAKDYLGQAAYKRIASNKAAEQMIAFSHEWTRIEAGLKCLGLGLEEWRFALDLKIQSCQFSDLQLPAGFVGAVARAQSLSFELCAIE</sequence>
<dbReference type="AlphaFoldDB" id="A0A6H2H9M8"/>
<reference evidence="3 4" key="1">
    <citation type="submission" date="2020-04" db="EMBL/GenBank/DDBJ databases">
        <title>Complete genome of a Psychrophilic, Marine, Gas Vacuolate Bacterium Polaromonas vacuolata KCTC 22033T.</title>
        <authorList>
            <person name="Hwang K."/>
            <person name="Kim K.M."/>
        </authorList>
    </citation>
    <scope>NUCLEOTIDE SEQUENCE [LARGE SCALE GENOMIC DNA]</scope>
    <source>
        <strain evidence="3 4">KCTC 22033</strain>
    </source>
</reference>
<dbReference type="GO" id="GO:0008897">
    <property type="term" value="F:holo-[acyl-carrier-protein] synthase activity"/>
    <property type="evidence" value="ECO:0007669"/>
    <property type="project" value="InterPro"/>
</dbReference>
<dbReference type="Pfam" id="PF01648">
    <property type="entry name" value="ACPS"/>
    <property type="match status" value="1"/>
</dbReference>
<dbReference type="KEGG" id="pvac:HC248_01836"/>
<dbReference type="InterPro" id="IPR037143">
    <property type="entry name" value="4-PPantetheinyl_Trfase_dom_sf"/>
</dbReference>
<dbReference type="GO" id="GO:0000287">
    <property type="term" value="F:magnesium ion binding"/>
    <property type="evidence" value="ECO:0007669"/>
    <property type="project" value="InterPro"/>
</dbReference>
<keyword evidence="1" id="KW-0808">Transferase</keyword>
<evidence type="ECO:0000313" key="4">
    <source>
        <dbReference type="Proteomes" id="UP000502041"/>
    </source>
</evidence>
<organism evidence="3 4">
    <name type="scientific">Polaromonas vacuolata</name>
    <dbReference type="NCBI Taxonomy" id="37448"/>
    <lineage>
        <taxon>Bacteria</taxon>
        <taxon>Pseudomonadati</taxon>
        <taxon>Pseudomonadota</taxon>
        <taxon>Betaproteobacteria</taxon>
        <taxon>Burkholderiales</taxon>
        <taxon>Comamonadaceae</taxon>
        <taxon>Polaromonas</taxon>
    </lineage>
</organism>
<gene>
    <name evidence="3" type="ORF">HC248_01836</name>
</gene>
<dbReference type="InterPro" id="IPR008278">
    <property type="entry name" value="4-PPantetheinyl_Trfase_dom"/>
</dbReference>
<dbReference type="Proteomes" id="UP000502041">
    <property type="component" value="Chromosome"/>
</dbReference>
<evidence type="ECO:0000256" key="1">
    <source>
        <dbReference type="ARBA" id="ARBA00022679"/>
    </source>
</evidence>
<dbReference type="SUPFAM" id="SSF56214">
    <property type="entry name" value="4'-phosphopantetheinyl transferase"/>
    <property type="match status" value="1"/>
</dbReference>
<proteinExistence type="predicted"/>
<name>A0A6H2H9M8_9BURK</name>
<dbReference type="Gene3D" id="3.90.470.20">
    <property type="entry name" value="4'-phosphopantetheinyl transferase domain"/>
    <property type="match status" value="1"/>
</dbReference>
<evidence type="ECO:0000259" key="2">
    <source>
        <dbReference type="Pfam" id="PF01648"/>
    </source>
</evidence>
<protein>
    <recommendedName>
        <fullName evidence="2">4'-phosphopantetheinyl transferase domain-containing protein</fullName>
    </recommendedName>
</protein>
<accession>A0A6H2H9M8</accession>
<keyword evidence="4" id="KW-1185">Reference proteome</keyword>